<dbReference type="RefSeq" id="WP_305880621.1">
    <property type="nucleotide sequence ID" value="NZ_JANHOF010000001.1"/>
</dbReference>
<feature type="transmembrane region" description="Helical" evidence="1">
    <location>
        <begin position="66"/>
        <end position="89"/>
    </location>
</feature>
<accession>A0ABV6JGJ7</accession>
<keyword evidence="3" id="KW-1185">Reference proteome</keyword>
<evidence type="ECO:0000313" key="3">
    <source>
        <dbReference type="Proteomes" id="UP001589818"/>
    </source>
</evidence>
<proteinExistence type="predicted"/>
<sequence>MIVIAIYLVIINVTAFTLMRIDKTYALHRKRRISERQLLTYAAVGGSLGAWLAMHRYRHKTKHAKFSVGLPVLLIIHICAVIALFRWLLE</sequence>
<name>A0ABV6JGJ7_9BACL</name>
<evidence type="ECO:0000313" key="2">
    <source>
        <dbReference type="EMBL" id="MFC0394931.1"/>
    </source>
</evidence>
<keyword evidence="1" id="KW-0472">Membrane</keyword>
<comment type="caution">
    <text evidence="2">The sequence shown here is derived from an EMBL/GenBank/DDBJ whole genome shotgun (WGS) entry which is preliminary data.</text>
</comment>
<dbReference type="Pfam" id="PF06961">
    <property type="entry name" value="DUF1294"/>
    <property type="match status" value="1"/>
</dbReference>
<keyword evidence="1" id="KW-0812">Transmembrane</keyword>
<organism evidence="2 3">
    <name type="scientific">Paenibacillus mendelii</name>
    <dbReference type="NCBI Taxonomy" id="206163"/>
    <lineage>
        <taxon>Bacteria</taxon>
        <taxon>Bacillati</taxon>
        <taxon>Bacillota</taxon>
        <taxon>Bacilli</taxon>
        <taxon>Bacillales</taxon>
        <taxon>Paenibacillaceae</taxon>
        <taxon>Paenibacillus</taxon>
    </lineage>
</organism>
<dbReference type="Proteomes" id="UP001589818">
    <property type="component" value="Unassembled WGS sequence"/>
</dbReference>
<dbReference type="InterPro" id="IPR010718">
    <property type="entry name" value="DUF1294"/>
</dbReference>
<dbReference type="EMBL" id="JBHLVF010000041">
    <property type="protein sequence ID" value="MFC0394931.1"/>
    <property type="molecule type" value="Genomic_DNA"/>
</dbReference>
<feature type="transmembrane region" description="Helical" evidence="1">
    <location>
        <begin position="38"/>
        <end position="54"/>
    </location>
</feature>
<protein>
    <submittedName>
        <fullName evidence="2">DUF1294 domain-containing protein</fullName>
    </submittedName>
</protein>
<feature type="transmembrane region" description="Helical" evidence="1">
    <location>
        <begin position="6"/>
        <end position="26"/>
    </location>
</feature>
<evidence type="ECO:0000256" key="1">
    <source>
        <dbReference type="SAM" id="Phobius"/>
    </source>
</evidence>
<gene>
    <name evidence="2" type="ORF">ACFFJ8_26655</name>
</gene>
<reference evidence="2 3" key="1">
    <citation type="submission" date="2024-09" db="EMBL/GenBank/DDBJ databases">
        <authorList>
            <person name="Sun Q."/>
            <person name="Mori K."/>
        </authorList>
    </citation>
    <scope>NUCLEOTIDE SEQUENCE [LARGE SCALE GENOMIC DNA]</scope>
    <source>
        <strain evidence="2 3">CCM 4839</strain>
    </source>
</reference>
<keyword evidence="1" id="KW-1133">Transmembrane helix</keyword>